<feature type="transmembrane region" description="Helical" evidence="10">
    <location>
        <begin position="306"/>
        <end position="326"/>
    </location>
</feature>
<dbReference type="RefSeq" id="WP_054492143.1">
    <property type="nucleotide sequence ID" value="NZ_BBZA01000037.1"/>
</dbReference>
<feature type="transmembrane region" description="Helical" evidence="10">
    <location>
        <begin position="148"/>
        <end position="166"/>
    </location>
</feature>
<evidence type="ECO:0000259" key="11">
    <source>
        <dbReference type="PROSITE" id="PS51002"/>
    </source>
</evidence>
<dbReference type="InterPro" id="IPR036150">
    <property type="entry name" value="Cyt_b/b6_C_sf"/>
</dbReference>
<keyword evidence="3" id="KW-0349">Heme</keyword>
<dbReference type="PANTHER" id="PTHR19271:SF16">
    <property type="entry name" value="CYTOCHROME B"/>
    <property type="match status" value="1"/>
</dbReference>
<dbReference type="GO" id="GO:0046872">
    <property type="term" value="F:metal ion binding"/>
    <property type="evidence" value="ECO:0007669"/>
    <property type="project" value="UniProtKB-KW"/>
</dbReference>
<dbReference type="Gene3D" id="1.20.810.10">
    <property type="entry name" value="Cytochrome Bc1 Complex, Chain C"/>
    <property type="match status" value="1"/>
</dbReference>
<evidence type="ECO:0000259" key="12">
    <source>
        <dbReference type="PROSITE" id="PS51003"/>
    </source>
</evidence>
<feature type="transmembrane region" description="Helical" evidence="10">
    <location>
        <begin position="96"/>
        <end position="119"/>
    </location>
</feature>
<dbReference type="Pfam" id="PF00032">
    <property type="entry name" value="Cytochrom_B_C"/>
    <property type="match status" value="1"/>
</dbReference>
<evidence type="ECO:0000256" key="4">
    <source>
        <dbReference type="ARBA" id="ARBA00022692"/>
    </source>
</evidence>
<sequence length="542" mass="62080">MLGLQDLRNLPNDLQRKMRELREQDWEQVAREKIDERVRIITAGMDIEELRAVFRGDPPTEKPNPRFKVHTTSFLMHIRPRYYPRAATWFTHTFRLGFLSAYMFFIEIVTGLILMVYYAPTPDTAYSNMINILSNVWYGELLRDMHRLGAELMVAVVALHMLRVYMTGSYKKPREFTWLTGVVLLGITLFLSFSGYLLPWDQLAFWAVTIGTSMADKTPLIGKEVNLLLRGAPDIGAGGLLRFYLMHVLFLPLLGILFTSIHYYKVSREHSISLPARVEEGDLDPDEKRWATERINLIPDLLTHELFLAILVVVLMMVSAATWYSAPLESRAQPNVTPLDTKAPWYFWWLQGMLKLGDPTWMGVILPGLIVLLLAAVPYIDNNPYRLAKRRPIAVAQGVLATIAILILSYMGLPRWGIETPPATRIIQDIAPQEGVGPLRELGYAGVPLGTFDTDTYQLPPNPTEFDLLFAEFQRRVKEAPLVAPHGEWKIDLWQPTLKRVHMEISWTKVDDDGNIVYDENGNPVRDTYTKTVFLHQNTKHH</sequence>
<dbReference type="EMBL" id="BBZA01000037">
    <property type="protein sequence ID" value="GAP62230.1"/>
    <property type="molecule type" value="Genomic_DNA"/>
</dbReference>
<evidence type="ECO:0000256" key="6">
    <source>
        <dbReference type="ARBA" id="ARBA00022982"/>
    </source>
</evidence>
<comment type="caution">
    <text evidence="13">The sequence shown here is derived from an EMBL/GenBank/DDBJ whole genome shotgun (WGS) entry which is preliminary data.</text>
</comment>
<dbReference type="PROSITE" id="PS51002">
    <property type="entry name" value="CYTB_NTER"/>
    <property type="match status" value="1"/>
</dbReference>
<dbReference type="PANTHER" id="PTHR19271">
    <property type="entry name" value="CYTOCHROME B"/>
    <property type="match status" value="1"/>
</dbReference>
<comment type="subcellular location">
    <subcellularLocation>
        <location evidence="1">Membrane</location>
        <topology evidence="1">Multi-pass membrane protein</topology>
    </subcellularLocation>
</comment>
<evidence type="ECO:0000256" key="10">
    <source>
        <dbReference type="SAM" id="Phobius"/>
    </source>
</evidence>
<name>A0A0M9UBX2_9CHLR</name>
<protein>
    <recommendedName>
        <fullName evidence="15">Cytochrome bc complex cytochrome b subunit</fullName>
    </recommendedName>
</protein>
<dbReference type="Proteomes" id="UP000037784">
    <property type="component" value="Unassembled WGS sequence"/>
</dbReference>
<dbReference type="GO" id="GO:0016491">
    <property type="term" value="F:oxidoreductase activity"/>
    <property type="evidence" value="ECO:0007669"/>
    <property type="project" value="InterPro"/>
</dbReference>
<dbReference type="InterPro" id="IPR016174">
    <property type="entry name" value="Di-haem_cyt_TM"/>
</dbReference>
<keyword evidence="8" id="KW-0408">Iron</keyword>
<feature type="transmembrane region" description="Helical" evidence="10">
    <location>
        <begin position="178"/>
        <end position="198"/>
    </location>
</feature>
<evidence type="ECO:0000313" key="14">
    <source>
        <dbReference type="Proteomes" id="UP000037784"/>
    </source>
</evidence>
<keyword evidence="2" id="KW-0813">Transport</keyword>
<evidence type="ECO:0000256" key="9">
    <source>
        <dbReference type="ARBA" id="ARBA00023136"/>
    </source>
</evidence>
<dbReference type="SUPFAM" id="SSF81648">
    <property type="entry name" value="a domain/subunit of cytochrome bc1 complex (Ubiquinol-cytochrome c reductase)"/>
    <property type="match status" value="1"/>
</dbReference>
<feature type="domain" description="Cytochrome b/b6 C-terminal region profile" evidence="12">
    <location>
        <begin position="282"/>
        <end position="412"/>
    </location>
</feature>
<keyword evidence="7 10" id="KW-1133">Transmembrane helix</keyword>
<dbReference type="GO" id="GO:0016020">
    <property type="term" value="C:membrane"/>
    <property type="evidence" value="ECO:0007669"/>
    <property type="project" value="UniProtKB-SubCell"/>
</dbReference>
<dbReference type="PROSITE" id="PS51003">
    <property type="entry name" value="CYTB_CTER"/>
    <property type="match status" value="1"/>
</dbReference>
<dbReference type="GO" id="GO:0022904">
    <property type="term" value="P:respiratory electron transport chain"/>
    <property type="evidence" value="ECO:0007669"/>
    <property type="project" value="InterPro"/>
</dbReference>
<proteinExistence type="predicted"/>
<evidence type="ECO:0000256" key="8">
    <source>
        <dbReference type="ARBA" id="ARBA00023004"/>
    </source>
</evidence>
<dbReference type="GO" id="GO:0009055">
    <property type="term" value="F:electron transfer activity"/>
    <property type="evidence" value="ECO:0007669"/>
    <property type="project" value="InterPro"/>
</dbReference>
<dbReference type="InterPro" id="IPR005797">
    <property type="entry name" value="Cyt_b/b6_N"/>
</dbReference>
<feature type="transmembrane region" description="Helical" evidence="10">
    <location>
        <begin position="360"/>
        <end position="380"/>
    </location>
</feature>
<evidence type="ECO:0008006" key="15">
    <source>
        <dbReference type="Google" id="ProtNLM"/>
    </source>
</evidence>
<dbReference type="InterPro" id="IPR005798">
    <property type="entry name" value="Cyt_b/b6_C"/>
</dbReference>
<keyword evidence="9 10" id="KW-0472">Membrane</keyword>
<evidence type="ECO:0000256" key="7">
    <source>
        <dbReference type="ARBA" id="ARBA00022989"/>
    </source>
</evidence>
<feature type="domain" description="Cytochrome b/b6 N-terminal region profile" evidence="11">
    <location>
        <begin position="59"/>
        <end position="275"/>
    </location>
</feature>
<keyword evidence="14" id="KW-1185">Reference proteome</keyword>
<organism evidence="13 14">
    <name type="scientific">Ardenticatena maritima</name>
    <dbReference type="NCBI Taxonomy" id="872965"/>
    <lineage>
        <taxon>Bacteria</taxon>
        <taxon>Bacillati</taxon>
        <taxon>Chloroflexota</taxon>
        <taxon>Ardenticatenia</taxon>
        <taxon>Ardenticatenales</taxon>
        <taxon>Ardenticatenaceae</taxon>
        <taxon>Ardenticatena</taxon>
    </lineage>
</organism>
<evidence type="ECO:0000256" key="3">
    <source>
        <dbReference type="ARBA" id="ARBA00022617"/>
    </source>
</evidence>
<evidence type="ECO:0000256" key="2">
    <source>
        <dbReference type="ARBA" id="ARBA00022448"/>
    </source>
</evidence>
<reference evidence="14" key="2">
    <citation type="submission" date="2015-08" db="EMBL/GenBank/DDBJ databases">
        <title>Draft Genome Sequence of a Heterotrophic Facultative Anaerobic Bacterium Ardenticatena maritima Strain 110S.</title>
        <authorList>
            <person name="Kawaichi S."/>
            <person name="Yoshida T."/>
            <person name="Sako Y."/>
            <person name="Nakamura R."/>
        </authorList>
    </citation>
    <scope>NUCLEOTIDE SEQUENCE [LARGE SCALE GENOMIC DNA]</scope>
    <source>
        <strain evidence="14">110S</strain>
    </source>
</reference>
<evidence type="ECO:0000256" key="5">
    <source>
        <dbReference type="ARBA" id="ARBA00022723"/>
    </source>
</evidence>
<accession>A0A0M9UBX2</accession>
<dbReference type="SUPFAM" id="SSF81342">
    <property type="entry name" value="Transmembrane di-heme cytochromes"/>
    <property type="match status" value="1"/>
</dbReference>
<dbReference type="InterPro" id="IPR027387">
    <property type="entry name" value="Cytb/b6-like_sf"/>
</dbReference>
<evidence type="ECO:0000256" key="1">
    <source>
        <dbReference type="ARBA" id="ARBA00004141"/>
    </source>
</evidence>
<keyword evidence="4 10" id="KW-0812">Transmembrane</keyword>
<dbReference type="InParanoid" id="A0A0M9UBX2"/>
<gene>
    <name evidence="13" type="ORF">ARMA_0653</name>
</gene>
<reference evidence="13 14" key="1">
    <citation type="journal article" date="2015" name="Genome Announc.">
        <title>Draft Genome Sequence of a Heterotrophic Facultative Anaerobic Thermophilic Bacterium, Ardenticatena maritima Strain 110ST.</title>
        <authorList>
            <person name="Kawaichi S."/>
            <person name="Yoshida T."/>
            <person name="Sako Y."/>
            <person name="Nakamura R."/>
        </authorList>
    </citation>
    <scope>NUCLEOTIDE SEQUENCE [LARGE SCALE GENOMIC DNA]</scope>
    <source>
        <strain evidence="13 14">110S</strain>
    </source>
</reference>
<keyword evidence="6" id="KW-0249">Electron transport</keyword>
<feature type="transmembrane region" description="Helical" evidence="10">
    <location>
        <begin position="243"/>
        <end position="264"/>
    </location>
</feature>
<dbReference type="OrthoDB" id="9804503at2"/>
<dbReference type="AlphaFoldDB" id="A0A0M9UBX2"/>
<keyword evidence="5" id="KW-0479">Metal-binding</keyword>
<evidence type="ECO:0000313" key="13">
    <source>
        <dbReference type="EMBL" id="GAP62230.1"/>
    </source>
</evidence>
<feature type="transmembrane region" description="Helical" evidence="10">
    <location>
        <begin position="392"/>
        <end position="413"/>
    </location>
</feature>
<dbReference type="Pfam" id="PF00033">
    <property type="entry name" value="Cytochrome_B"/>
    <property type="match status" value="1"/>
</dbReference>